<dbReference type="Pfam" id="PF10672">
    <property type="entry name" value="Methyltrans_SAM"/>
    <property type="match status" value="1"/>
</dbReference>
<evidence type="ECO:0000256" key="2">
    <source>
        <dbReference type="ARBA" id="ARBA00022679"/>
    </source>
</evidence>
<evidence type="ECO:0000259" key="4">
    <source>
        <dbReference type="Pfam" id="PF10672"/>
    </source>
</evidence>
<dbReference type="PANTHER" id="PTHR43042:SF3">
    <property type="entry name" value="RIBOSOMAL RNA LARGE SUBUNIT METHYLTRANSFERASE YWBD-RELATED"/>
    <property type="match status" value="1"/>
</dbReference>
<dbReference type="InterPro" id="IPR029063">
    <property type="entry name" value="SAM-dependent_MTases_sf"/>
</dbReference>
<dbReference type="GO" id="GO:0032259">
    <property type="term" value="P:methylation"/>
    <property type="evidence" value="ECO:0007669"/>
    <property type="project" value="UniProtKB-KW"/>
</dbReference>
<dbReference type="CDD" id="cd02440">
    <property type="entry name" value="AdoMet_MTases"/>
    <property type="match status" value="1"/>
</dbReference>
<dbReference type="GO" id="GO:0008168">
    <property type="term" value="F:methyltransferase activity"/>
    <property type="evidence" value="ECO:0007669"/>
    <property type="project" value="UniProtKB-KW"/>
</dbReference>
<dbReference type="PANTHER" id="PTHR43042">
    <property type="entry name" value="SAM-DEPENDENT METHYLTRANSFERASE"/>
    <property type="match status" value="1"/>
</dbReference>
<dbReference type="AlphaFoldDB" id="A0A645C3Z4"/>
<organism evidence="5">
    <name type="scientific">bioreactor metagenome</name>
    <dbReference type="NCBI Taxonomy" id="1076179"/>
    <lineage>
        <taxon>unclassified sequences</taxon>
        <taxon>metagenomes</taxon>
        <taxon>ecological metagenomes</taxon>
    </lineage>
</organism>
<reference evidence="5" key="1">
    <citation type="submission" date="2019-08" db="EMBL/GenBank/DDBJ databases">
        <authorList>
            <person name="Kucharzyk K."/>
            <person name="Murdoch R.W."/>
            <person name="Higgins S."/>
            <person name="Loffler F."/>
        </authorList>
    </citation>
    <scope>NUCLEOTIDE SEQUENCE</scope>
</reference>
<keyword evidence="3" id="KW-0949">S-adenosyl-L-methionine</keyword>
<feature type="domain" description="S-adenosylmethionine-dependent methyltransferase" evidence="4">
    <location>
        <begin position="100"/>
        <end position="263"/>
    </location>
</feature>
<gene>
    <name evidence="5" type="primary">rlmI_24</name>
    <name evidence="5" type="ORF">SDC9_119502</name>
</gene>
<dbReference type="EC" id="2.1.1.191" evidence="5"/>
<dbReference type="Gene3D" id="3.40.50.150">
    <property type="entry name" value="Vaccinia Virus protein VP39"/>
    <property type="match status" value="1"/>
</dbReference>
<proteinExistence type="predicted"/>
<sequence>MLTQLLENAISARNDLITADPVGAFRLFAGFYEGEPNLVADVYGRTLVLSSYSSDPGEGQALLAEAQTVILQHLPWLTCVLQKQRQSQQEELRRGKITFGESCESSILEHGVKYALDLQMNQDASFYLDTRLLRKWLLDHSQGKEVLNTFAYTGSLGVAALAGGASRVLQNDRNARFMELARRSAMLNRLDLGKMKLRATDFYSEMARLKKEQVRFDIAIIDPPFFSVTEKGKVDMAAESERLINKVRPLIKHGGRLIVLNNALFLSGNEFMQSLHVLCQDGYLSVEEILKVPQDIIGYPSTLTGVAPAAPAPFNHSTKMVVLSVRRKDALAG</sequence>
<keyword evidence="2 5" id="KW-0808">Transferase</keyword>
<accession>A0A645C3Z4</accession>
<protein>
    <submittedName>
        <fullName evidence="5">Ribosomal RNA large subunit methyltransferase I</fullName>
        <ecNumber evidence="5">2.1.1.191</ecNumber>
    </submittedName>
</protein>
<dbReference type="EMBL" id="VSSQ01024796">
    <property type="protein sequence ID" value="MPM72526.1"/>
    <property type="molecule type" value="Genomic_DNA"/>
</dbReference>
<evidence type="ECO:0000256" key="3">
    <source>
        <dbReference type="ARBA" id="ARBA00022691"/>
    </source>
</evidence>
<name>A0A645C3Z4_9ZZZZ</name>
<keyword evidence="1 5" id="KW-0489">Methyltransferase</keyword>
<dbReference type="Gene3D" id="3.30.750.80">
    <property type="entry name" value="RNA methyltransferase domain (HRMD) like"/>
    <property type="match status" value="1"/>
</dbReference>
<comment type="caution">
    <text evidence="5">The sequence shown here is derived from an EMBL/GenBank/DDBJ whole genome shotgun (WGS) entry which is preliminary data.</text>
</comment>
<evidence type="ECO:0000313" key="5">
    <source>
        <dbReference type="EMBL" id="MPM72526.1"/>
    </source>
</evidence>
<dbReference type="SUPFAM" id="SSF53335">
    <property type="entry name" value="S-adenosyl-L-methionine-dependent methyltransferases"/>
    <property type="match status" value="1"/>
</dbReference>
<dbReference type="InterPro" id="IPR019614">
    <property type="entry name" value="SAM-dep_methyl-trfase"/>
</dbReference>
<evidence type="ECO:0000256" key="1">
    <source>
        <dbReference type="ARBA" id="ARBA00022603"/>
    </source>
</evidence>